<feature type="coiled-coil region" evidence="6">
    <location>
        <begin position="113"/>
        <end position="164"/>
    </location>
</feature>
<keyword evidence="3 6" id="KW-0175">Coiled coil</keyword>
<evidence type="ECO:0000313" key="9">
    <source>
        <dbReference type="EMBL" id="QLQ79620.1"/>
    </source>
</evidence>
<comment type="similarity">
    <text evidence="2 5">Belongs to the MND1 family.</text>
</comment>
<organism evidence="9 10">
    <name type="scientific">Torulaspora globosa</name>
    <dbReference type="NCBI Taxonomy" id="48254"/>
    <lineage>
        <taxon>Eukaryota</taxon>
        <taxon>Fungi</taxon>
        <taxon>Dikarya</taxon>
        <taxon>Ascomycota</taxon>
        <taxon>Saccharomycotina</taxon>
        <taxon>Saccharomycetes</taxon>
        <taxon>Saccharomycetales</taxon>
        <taxon>Saccharomycetaceae</taxon>
        <taxon>Torulaspora</taxon>
    </lineage>
</organism>
<dbReference type="GO" id="GO:0007131">
    <property type="term" value="P:reciprocal meiotic recombination"/>
    <property type="evidence" value="ECO:0007669"/>
    <property type="project" value="InterPro"/>
</dbReference>
<dbReference type="Proteomes" id="UP000510647">
    <property type="component" value="Chromosome 3"/>
</dbReference>
<dbReference type="GO" id="GO:0005634">
    <property type="term" value="C:nucleus"/>
    <property type="evidence" value="ECO:0007669"/>
    <property type="project" value="UniProtKB-SubCell"/>
</dbReference>
<keyword evidence="10" id="KW-1185">Reference proteome</keyword>
<dbReference type="GO" id="GO:0003690">
    <property type="term" value="F:double-stranded DNA binding"/>
    <property type="evidence" value="ECO:0007669"/>
    <property type="project" value="InterPro"/>
</dbReference>
<feature type="coiled-coil region" evidence="6">
    <location>
        <begin position="62"/>
        <end position="89"/>
    </location>
</feature>
<evidence type="ECO:0000259" key="8">
    <source>
        <dbReference type="Pfam" id="PF18517"/>
    </source>
</evidence>
<name>A0A7H9HQI4_9SACH</name>
<comment type="function">
    <text evidence="5">Required for proper homologous chromosome pairing and efficient cross-over and intragenic recombination during meiosis.</text>
</comment>
<proteinExistence type="inferred from homology"/>
<evidence type="ECO:0000259" key="7">
    <source>
        <dbReference type="Pfam" id="PF03962"/>
    </source>
</evidence>
<sequence>MQDEYSFYNMKELEKLIPKKCAGVSPMLVKDLIQQMIDEDGLICVEKCGNINVYWCFKNQIIQKVYDSCERLKGQIEAKEKETIQIRENLRSTCNGDRKEVFMSGDGKTKLSRQELLKANREIEEKIKTLQSEYNRLSQTRWDKKKIDEKKQALNDNVRKLEVITDNIDIIIDYFRAKYGVEPKSIRQELEIPEDFPHIEI</sequence>
<accession>A0A7H9HQI4</accession>
<reference evidence="9 10" key="1">
    <citation type="submission" date="2020-06" db="EMBL/GenBank/DDBJ databases">
        <title>The yeast mating-type switching endonuclease HO is a domesticated member of an unorthodox homing genetic element family.</title>
        <authorList>
            <person name="Coughlan A.Y."/>
            <person name="Lombardi L."/>
            <person name="Braun-Galleani S."/>
            <person name="Martos A.R."/>
            <person name="Galeote V."/>
            <person name="Bigey F."/>
            <person name="Dequin S."/>
            <person name="Byrne K.P."/>
            <person name="Wolfe K.H."/>
        </authorList>
    </citation>
    <scope>NUCLEOTIDE SEQUENCE [LARGE SCALE GENOMIC DNA]</scope>
    <source>
        <strain evidence="9 10">CBS2947</strain>
    </source>
</reference>
<evidence type="ECO:0000256" key="4">
    <source>
        <dbReference type="ARBA" id="ARBA00023242"/>
    </source>
</evidence>
<dbReference type="InterPro" id="IPR040661">
    <property type="entry name" value="LZ3wCH"/>
</dbReference>
<evidence type="ECO:0000313" key="10">
    <source>
        <dbReference type="Proteomes" id="UP000510647"/>
    </source>
</evidence>
<gene>
    <name evidence="9" type="ORF">HG537_0C02670</name>
</gene>
<dbReference type="PIRSF" id="PIRSF026991">
    <property type="entry name" value="Mnd1"/>
    <property type="match status" value="1"/>
</dbReference>
<evidence type="ECO:0000256" key="2">
    <source>
        <dbReference type="ARBA" id="ARBA00005981"/>
    </source>
</evidence>
<feature type="domain" description="Leucine zipper with capping helix" evidence="8">
    <location>
        <begin position="146"/>
        <end position="196"/>
    </location>
</feature>
<keyword evidence="4 5" id="KW-0539">Nucleus</keyword>
<dbReference type="InterPro" id="IPR005647">
    <property type="entry name" value="Mnd1"/>
</dbReference>
<comment type="subcellular location">
    <subcellularLocation>
        <location evidence="1 5">Nucleus</location>
    </subcellularLocation>
</comment>
<dbReference type="Pfam" id="PF03962">
    <property type="entry name" value="Mnd1"/>
    <property type="match status" value="1"/>
</dbReference>
<evidence type="ECO:0000256" key="6">
    <source>
        <dbReference type="SAM" id="Coils"/>
    </source>
</evidence>
<dbReference type="AlphaFoldDB" id="A0A7H9HQI4"/>
<evidence type="ECO:0000256" key="1">
    <source>
        <dbReference type="ARBA" id="ARBA00004123"/>
    </source>
</evidence>
<evidence type="ECO:0000256" key="3">
    <source>
        <dbReference type="ARBA" id="ARBA00023054"/>
    </source>
</evidence>
<dbReference type="Pfam" id="PF18517">
    <property type="entry name" value="LZ3wCH"/>
    <property type="match status" value="1"/>
</dbReference>
<dbReference type="InterPro" id="IPR040453">
    <property type="entry name" value="Mnd1_HTH"/>
</dbReference>
<protein>
    <recommendedName>
        <fullName evidence="5">Meiotic nuclear division protein 1</fullName>
    </recommendedName>
</protein>
<dbReference type="EMBL" id="CP059269">
    <property type="protein sequence ID" value="QLQ79620.1"/>
    <property type="molecule type" value="Genomic_DNA"/>
</dbReference>
<feature type="domain" description="Mnd1 HTH" evidence="7">
    <location>
        <begin position="1"/>
        <end position="58"/>
    </location>
</feature>
<evidence type="ECO:0000256" key="5">
    <source>
        <dbReference type="PIRNR" id="PIRNR026991"/>
    </source>
</evidence>
<dbReference type="OrthoDB" id="9978204at2759"/>